<sequence>MTKPITSKYDPTPLPETTDDGSTPTPSPDNGKDLSSLVPETHVAWDVPPSFNTDPKDLDGGGGDPKQITEPSGDLRIDLGALRTAEKAMLTEARAAVAKYEELRAKVEAVKGHVFGQGAQDPNDHSGYTSLAAGYDPQEGKTHDNPFAASGATFAAEMNPAQERALLQIGSTLERLGEYIALLNHSGQVYAETDRNSRFPDPPAAG</sequence>
<dbReference type="OrthoDB" id="4175671at2"/>
<evidence type="ECO:0000313" key="2">
    <source>
        <dbReference type="EMBL" id="SFF46285.1"/>
    </source>
</evidence>
<evidence type="ECO:0000313" key="3">
    <source>
        <dbReference type="Proteomes" id="UP000199323"/>
    </source>
</evidence>
<feature type="region of interest" description="Disordered" evidence="1">
    <location>
        <begin position="115"/>
        <end position="151"/>
    </location>
</feature>
<evidence type="ECO:0000256" key="1">
    <source>
        <dbReference type="SAM" id="MobiDB-lite"/>
    </source>
</evidence>
<proteinExistence type="predicted"/>
<organism evidence="2 3">
    <name type="scientific">Actinacidiphila alni</name>
    <dbReference type="NCBI Taxonomy" id="380248"/>
    <lineage>
        <taxon>Bacteria</taxon>
        <taxon>Bacillati</taxon>
        <taxon>Actinomycetota</taxon>
        <taxon>Actinomycetes</taxon>
        <taxon>Kitasatosporales</taxon>
        <taxon>Streptomycetaceae</taxon>
        <taxon>Actinacidiphila</taxon>
    </lineage>
</organism>
<accession>A0A1I2IV65</accession>
<gene>
    <name evidence="2" type="ORF">SAMN05216251_11514</name>
</gene>
<dbReference type="Proteomes" id="UP000199323">
    <property type="component" value="Unassembled WGS sequence"/>
</dbReference>
<dbReference type="RefSeq" id="WP_093715653.1">
    <property type="nucleotide sequence ID" value="NZ_FONG01000015.1"/>
</dbReference>
<feature type="region of interest" description="Disordered" evidence="1">
    <location>
        <begin position="1"/>
        <end position="75"/>
    </location>
</feature>
<reference evidence="2 3" key="1">
    <citation type="submission" date="2016-10" db="EMBL/GenBank/DDBJ databases">
        <authorList>
            <person name="de Groot N.N."/>
        </authorList>
    </citation>
    <scope>NUCLEOTIDE SEQUENCE [LARGE SCALE GENOMIC DNA]</scope>
    <source>
        <strain evidence="2 3">CGMCC 4.3510</strain>
    </source>
</reference>
<name>A0A1I2IV65_9ACTN</name>
<keyword evidence="3" id="KW-1185">Reference proteome</keyword>
<dbReference type="EMBL" id="FONG01000015">
    <property type="protein sequence ID" value="SFF46285.1"/>
    <property type="molecule type" value="Genomic_DNA"/>
</dbReference>
<dbReference type="STRING" id="380248.SAMN05216251_11514"/>
<protein>
    <submittedName>
        <fullName evidence="2">Uncharacterized protein</fullName>
    </submittedName>
</protein>
<dbReference type="AlphaFoldDB" id="A0A1I2IV65"/>